<evidence type="ECO:0000256" key="6">
    <source>
        <dbReference type="ARBA" id="ARBA00022692"/>
    </source>
</evidence>
<evidence type="ECO:0000313" key="21">
    <source>
        <dbReference type="Proteomes" id="UP000199317"/>
    </source>
</evidence>
<evidence type="ECO:0000256" key="5">
    <source>
        <dbReference type="ARBA" id="ARBA00022496"/>
    </source>
</evidence>
<evidence type="ECO:0000259" key="19">
    <source>
        <dbReference type="Pfam" id="PF07715"/>
    </source>
</evidence>
<keyword evidence="10 16" id="KW-0798">TonB box</keyword>
<evidence type="ECO:0000256" key="11">
    <source>
        <dbReference type="ARBA" id="ARBA00023136"/>
    </source>
</evidence>
<dbReference type="PROSITE" id="PS52016">
    <property type="entry name" value="TONB_DEPENDENT_REC_3"/>
    <property type="match status" value="1"/>
</dbReference>
<evidence type="ECO:0000256" key="7">
    <source>
        <dbReference type="ARBA" id="ARBA00022729"/>
    </source>
</evidence>
<evidence type="ECO:0000313" key="20">
    <source>
        <dbReference type="EMBL" id="SDO49175.1"/>
    </source>
</evidence>
<dbReference type="CDD" id="cd01347">
    <property type="entry name" value="ligand_gated_channel"/>
    <property type="match status" value="1"/>
</dbReference>
<name>A0A1H0JZJ3_9BURK</name>
<dbReference type="InterPro" id="IPR010105">
    <property type="entry name" value="TonB_sidphr_rcpt"/>
</dbReference>
<dbReference type="GO" id="GO:0015891">
    <property type="term" value="P:siderophore transport"/>
    <property type="evidence" value="ECO:0007669"/>
    <property type="project" value="InterPro"/>
</dbReference>
<dbReference type="Pfam" id="PF07715">
    <property type="entry name" value="Plug"/>
    <property type="match status" value="1"/>
</dbReference>
<dbReference type="InterPro" id="IPR036942">
    <property type="entry name" value="Beta-barrel_TonB_sf"/>
</dbReference>
<evidence type="ECO:0000259" key="18">
    <source>
        <dbReference type="Pfam" id="PF00593"/>
    </source>
</evidence>
<dbReference type="PROSITE" id="PS01156">
    <property type="entry name" value="TONB_DEPENDENT_REC_2"/>
    <property type="match status" value="1"/>
</dbReference>
<keyword evidence="7" id="KW-0732">Signal</keyword>
<keyword evidence="9" id="KW-0406">Ion transport</keyword>
<dbReference type="InterPro" id="IPR012910">
    <property type="entry name" value="Plug_dom"/>
</dbReference>
<evidence type="ECO:0000256" key="14">
    <source>
        <dbReference type="PROSITE-ProRule" id="PRU01360"/>
    </source>
</evidence>
<evidence type="ECO:0000256" key="8">
    <source>
        <dbReference type="ARBA" id="ARBA00023004"/>
    </source>
</evidence>
<evidence type="ECO:0000256" key="10">
    <source>
        <dbReference type="ARBA" id="ARBA00023077"/>
    </source>
</evidence>
<evidence type="ECO:0000256" key="16">
    <source>
        <dbReference type="RuleBase" id="RU003357"/>
    </source>
</evidence>
<feature type="domain" description="TonB-dependent receptor plug" evidence="19">
    <location>
        <begin position="89"/>
        <end position="187"/>
    </location>
</feature>
<evidence type="ECO:0000256" key="17">
    <source>
        <dbReference type="SAM" id="MobiDB-lite"/>
    </source>
</evidence>
<dbReference type="GO" id="GO:0015344">
    <property type="term" value="F:siderophore uptake transmembrane transporter activity"/>
    <property type="evidence" value="ECO:0007669"/>
    <property type="project" value="TreeGrafter"/>
</dbReference>
<dbReference type="InterPro" id="IPR010917">
    <property type="entry name" value="TonB_rcpt_CS"/>
</dbReference>
<dbReference type="AlphaFoldDB" id="A0A1H0JZJ3"/>
<comment type="similarity">
    <text evidence="2 14 16">Belongs to the TonB-dependent receptor family.</text>
</comment>
<dbReference type="Proteomes" id="UP000199317">
    <property type="component" value="Unassembled WGS sequence"/>
</dbReference>
<dbReference type="GO" id="GO:0038023">
    <property type="term" value="F:signaling receptor activity"/>
    <property type="evidence" value="ECO:0007669"/>
    <property type="project" value="InterPro"/>
</dbReference>
<dbReference type="OrthoDB" id="8732650at2"/>
<keyword evidence="5" id="KW-0410">Iron transport</keyword>
<dbReference type="Pfam" id="PF00593">
    <property type="entry name" value="TonB_dep_Rec_b-barrel"/>
    <property type="match status" value="1"/>
</dbReference>
<keyword evidence="8" id="KW-0408">Iron</keyword>
<reference evidence="21" key="1">
    <citation type="submission" date="2016-10" db="EMBL/GenBank/DDBJ databases">
        <authorList>
            <person name="Varghese N."/>
            <person name="Submissions S."/>
        </authorList>
    </citation>
    <scope>NUCLEOTIDE SEQUENCE [LARGE SCALE GENOMIC DNA]</scope>
    <source>
        <strain evidence="21">DSM 17101</strain>
    </source>
</reference>
<evidence type="ECO:0000256" key="9">
    <source>
        <dbReference type="ARBA" id="ARBA00023065"/>
    </source>
</evidence>
<comment type="subcellular location">
    <subcellularLocation>
        <location evidence="1 14">Cell outer membrane</location>
        <topology evidence="1 14">Multi-pass membrane protein</topology>
    </subcellularLocation>
</comment>
<keyword evidence="21" id="KW-1185">Reference proteome</keyword>
<dbReference type="Gene3D" id="2.170.130.10">
    <property type="entry name" value="TonB-dependent receptor, plug domain"/>
    <property type="match status" value="1"/>
</dbReference>
<dbReference type="InterPro" id="IPR037066">
    <property type="entry name" value="Plug_dom_sf"/>
</dbReference>
<evidence type="ECO:0000256" key="2">
    <source>
        <dbReference type="ARBA" id="ARBA00009810"/>
    </source>
</evidence>
<evidence type="ECO:0000256" key="12">
    <source>
        <dbReference type="ARBA" id="ARBA00023170"/>
    </source>
</evidence>
<evidence type="ECO:0000256" key="13">
    <source>
        <dbReference type="ARBA" id="ARBA00023237"/>
    </source>
</evidence>
<evidence type="ECO:0000256" key="4">
    <source>
        <dbReference type="ARBA" id="ARBA00022452"/>
    </source>
</evidence>
<dbReference type="PANTHER" id="PTHR32552:SF68">
    <property type="entry name" value="FERRICHROME OUTER MEMBRANE TRANSPORTER_PHAGE RECEPTOR"/>
    <property type="match status" value="1"/>
</dbReference>
<sequence>MLSSPVCVPPLPRRATCWGGPSGTALARAGLYCGAVLLTAVPLAARAQAQAEGERSATLGEVQVSADRSGEAAAPARRVQSASRLGLSVRETPRSVSVVERETLEQQGATTEREVLRNASGVASRSEYYGSYSQFSVRGLWANNTYNYLRDGAKFMHLIDPPLFNIDRVEVIKGPAALEYGQVAPGGLIQYVSKQPQAEALRSVRLGAGSYGWRSGEFDLTGPIDSEGTLLYRLTGGASRGGNAVDGITPEKRGLGGALEWRISPQTRWRVQAETYRLETTSYPGLPVPVPSDPRSADALDKGNFYGEPWLTTKGRMRFYASELTHRFTDALDARLYVSRNETERDVLLSMLSGVSAGRVARGYWLAPGQSYTSDTVLAELRGGWRTGAVEHRVLAGVDWRAMESRYGASGTGTLPAVDLSQPVTGIAPPVASTGGPAVASDTRNPGIYVQDRMAWGPWALTAGLRHDRLKDRYVKPQLDASKTQPSIALSWEATPESMLYVSHARSFQANVGTLLAGNVAAPPSEGKQIEVGVKQEWLSRRLLTTASLFELELTNSPASDPANPGYSVLTGRQRIRGLELEAKGRIAPGWTVSAQATFMDPKVLADTVTGANVGNRVALATKRTASLWTQYRIAAVPGLWVGGGLTHQGDKFLANDNRRRLPGYTVADLAVGYEMAGGMRLQANLKNAADKRYYLDGTSNAAGFTSVTPGEPRALQVTLDYAF</sequence>
<dbReference type="SUPFAM" id="SSF56935">
    <property type="entry name" value="Porins"/>
    <property type="match status" value="1"/>
</dbReference>
<dbReference type="InterPro" id="IPR000531">
    <property type="entry name" value="Beta-barrel_TonB"/>
</dbReference>
<dbReference type="PANTHER" id="PTHR32552">
    <property type="entry name" value="FERRICHROME IRON RECEPTOR-RELATED"/>
    <property type="match status" value="1"/>
</dbReference>
<dbReference type="GO" id="GO:0009279">
    <property type="term" value="C:cell outer membrane"/>
    <property type="evidence" value="ECO:0007669"/>
    <property type="project" value="UniProtKB-SubCell"/>
</dbReference>
<dbReference type="NCBIfam" id="TIGR01783">
    <property type="entry name" value="TonB-siderophor"/>
    <property type="match status" value="1"/>
</dbReference>
<keyword evidence="12" id="KW-0675">Receptor</keyword>
<keyword evidence="3 14" id="KW-0813">Transport</keyword>
<keyword evidence="11 14" id="KW-0472">Membrane</keyword>
<keyword evidence="4 14" id="KW-1134">Transmembrane beta strand</keyword>
<evidence type="ECO:0000256" key="1">
    <source>
        <dbReference type="ARBA" id="ARBA00004571"/>
    </source>
</evidence>
<dbReference type="InterPro" id="IPR039426">
    <property type="entry name" value="TonB-dep_rcpt-like"/>
</dbReference>
<feature type="domain" description="TonB-dependent receptor-like beta-barrel" evidence="18">
    <location>
        <begin position="261"/>
        <end position="688"/>
    </location>
</feature>
<dbReference type="EMBL" id="FNJL01000001">
    <property type="protein sequence ID" value="SDO49175.1"/>
    <property type="molecule type" value="Genomic_DNA"/>
</dbReference>
<keyword evidence="13 14" id="KW-0998">Cell outer membrane</keyword>
<feature type="region of interest" description="Disordered" evidence="17">
    <location>
        <begin position="54"/>
        <end position="77"/>
    </location>
</feature>
<evidence type="ECO:0000256" key="3">
    <source>
        <dbReference type="ARBA" id="ARBA00022448"/>
    </source>
</evidence>
<proteinExistence type="inferred from homology"/>
<dbReference type="Gene3D" id="2.40.170.20">
    <property type="entry name" value="TonB-dependent receptor, beta-barrel domain"/>
    <property type="match status" value="1"/>
</dbReference>
<gene>
    <name evidence="20" type="ORF">SAMN04489708_10129</name>
</gene>
<keyword evidence="6 14" id="KW-0812">Transmembrane</keyword>
<accession>A0A1H0JZJ3</accession>
<feature type="short sequence motif" description="TonB C-terminal box" evidence="15">
    <location>
        <begin position="707"/>
        <end position="724"/>
    </location>
</feature>
<dbReference type="RefSeq" id="WP_092831700.1">
    <property type="nucleotide sequence ID" value="NZ_CP028290.1"/>
</dbReference>
<organism evidence="20 21">
    <name type="scientific">Paracidovorax cattleyae</name>
    <dbReference type="NCBI Taxonomy" id="80868"/>
    <lineage>
        <taxon>Bacteria</taxon>
        <taxon>Pseudomonadati</taxon>
        <taxon>Pseudomonadota</taxon>
        <taxon>Betaproteobacteria</taxon>
        <taxon>Burkholderiales</taxon>
        <taxon>Comamonadaceae</taxon>
        <taxon>Paracidovorax</taxon>
    </lineage>
</organism>
<protein>
    <submittedName>
        <fullName evidence="20">Iron complex outermembrane recepter protein</fullName>
    </submittedName>
</protein>
<evidence type="ECO:0000256" key="15">
    <source>
        <dbReference type="PROSITE-ProRule" id="PRU10144"/>
    </source>
</evidence>